<keyword evidence="1" id="KW-1133">Transmembrane helix</keyword>
<evidence type="ECO:0000313" key="2">
    <source>
        <dbReference type="EMBL" id="MBW4434013.1"/>
    </source>
</evidence>
<feature type="transmembrane region" description="Helical" evidence="1">
    <location>
        <begin position="6"/>
        <end position="31"/>
    </location>
</feature>
<accession>A0A9E3HAT1</accession>
<keyword evidence="1" id="KW-0472">Membrane</keyword>
<protein>
    <submittedName>
        <fullName evidence="2">Uncharacterized protein</fullName>
    </submittedName>
</protein>
<keyword evidence="1" id="KW-0812">Transmembrane</keyword>
<sequence>MLTTLITTIVLGFVALVVLDFITGLCDLFFYAKTHYELKDFNSSCDVLSENSSWYGRTCWMSVNQQLQVA</sequence>
<dbReference type="AlphaFoldDB" id="A0A9E3HAT1"/>
<dbReference type="Proteomes" id="UP000813215">
    <property type="component" value="Unassembled WGS sequence"/>
</dbReference>
<evidence type="ECO:0000256" key="1">
    <source>
        <dbReference type="SAM" id="Phobius"/>
    </source>
</evidence>
<comment type="caution">
    <text evidence="2">The sequence shown here is derived from an EMBL/GenBank/DDBJ whole genome shotgun (WGS) entry which is preliminary data.</text>
</comment>
<proteinExistence type="predicted"/>
<evidence type="ECO:0000313" key="3">
    <source>
        <dbReference type="Proteomes" id="UP000813215"/>
    </source>
</evidence>
<reference evidence="2" key="2">
    <citation type="journal article" date="2022" name="Microbiol. Resour. Announc.">
        <title>Metagenome Sequencing to Explore Phylogenomics of Terrestrial Cyanobacteria.</title>
        <authorList>
            <person name="Ward R.D."/>
            <person name="Stajich J.E."/>
            <person name="Johansen J.R."/>
            <person name="Huntemann M."/>
            <person name="Clum A."/>
            <person name="Foster B."/>
            <person name="Foster B."/>
            <person name="Roux S."/>
            <person name="Palaniappan K."/>
            <person name="Varghese N."/>
            <person name="Mukherjee S."/>
            <person name="Reddy T.B.K."/>
            <person name="Daum C."/>
            <person name="Copeland A."/>
            <person name="Chen I.A."/>
            <person name="Ivanova N.N."/>
            <person name="Kyrpides N.C."/>
            <person name="Shapiro N."/>
            <person name="Eloe-Fadrosh E.A."/>
            <person name="Pietrasiak N."/>
        </authorList>
    </citation>
    <scope>NUCLEOTIDE SEQUENCE</scope>
    <source>
        <strain evidence="2">HA4357-MV3</strain>
    </source>
</reference>
<reference evidence="2" key="1">
    <citation type="submission" date="2021-05" db="EMBL/GenBank/DDBJ databases">
        <authorList>
            <person name="Pietrasiak N."/>
            <person name="Ward R."/>
            <person name="Stajich J.E."/>
            <person name="Kurbessoian T."/>
        </authorList>
    </citation>
    <scope>NUCLEOTIDE SEQUENCE</scope>
    <source>
        <strain evidence="2">HA4357-MV3</strain>
    </source>
</reference>
<name>A0A9E3HAT1_9NOST</name>
<organism evidence="2 3">
    <name type="scientific">Pelatocladus maniniholoensis HA4357-MV3</name>
    <dbReference type="NCBI Taxonomy" id="1117104"/>
    <lineage>
        <taxon>Bacteria</taxon>
        <taxon>Bacillati</taxon>
        <taxon>Cyanobacteriota</taxon>
        <taxon>Cyanophyceae</taxon>
        <taxon>Nostocales</taxon>
        <taxon>Nostocaceae</taxon>
        <taxon>Pelatocladus</taxon>
    </lineage>
</organism>
<gene>
    <name evidence="2" type="ORF">KME28_20440</name>
</gene>
<dbReference type="EMBL" id="JAHHHW010000119">
    <property type="protein sequence ID" value="MBW4434013.1"/>
    <property type="molecule type" value="Genomic_DNA"/>
</dbReference>